<evidence type="ECO:0000256" key="8">
    <source>
        <dbReference type="ARBA" id="ARBA00023180"/>
    </source>
</evidence>
<comment type="subcellular location">
    <subcellularLocation>
        <location evidence="11">Cell membrane</location>
        <topology evidence="11">Multi-pass membrane protein</topology>
    </subcellularLocation>
    <subcellularLocation>
        <location evidence="2">Membrane</location>
        <topology evidence="2">Multi-pass membrane protein</topology>
    </subcellularLocation>
</comment>
<keyword evidence="6 11" id="KW-0472">Membrane</keyword>
<evidence type="ECO:0000256" key="1">
    <source>
        <dbReference type="ARBA" id="ARBA00002936"/>
    </source>
</evidence>
<feature type="transmembrane region" description="Helical" evidence="11">
    <location>
        <begin position="98"/>
        <end position="118"/>
    </location>
</feature>
<dbReference type="InterPro" id="IPR000725">
    <property type="entry name" value="Olfact_rcpt"/>
</dbReference>
<reference evidence="13" key="2">
    <citation type="submission" date="2025-09" db="UniProtKB">
        <authorList>
            <consortium name="Ensembl"/>
        </authorList>
    </citation>
    <scope>IDENTIFICATION</scope>
</reference>
<keyword evidence="9 10" id="KW-0807">Transducer</keyword>
<dbReference type="FunFam" id="1.20.1070.10:FF:000003">
    <property type="entry name" value="Olfactory receptor"/>
    <property type="match status" value="1"/>
</dbReference>
<evidence type="ECO:0000256" key="3">
    <source>
        <dbReference type="ARBA" id="ARBA00022692"/>
    </source>
</evidence>
<name>A0A8C4KLM7_DRONO</name>
<feature type="transmembrane region" description="Helical" evidence="11">
    <location>
        <begin position="183"/>
        <end position="207"/>
    </location>
</feature>
<dbReference type="GO" id="GO:0004984">
    <property type="term" value="F:olfactory receptor activity"/>
    <property type="evidence" value="ECO:0007669"/>
    <property type="project" value="InterPro"/>
</dbReference>
<feature type="transmembrane region" description="Helical" evidence="11">
    <location>
        <begin position="259"/>
        <end position="278"/>
    </location>
</feature>
<dbReference type="PROSITE" id="PS00237">
    <property type="entry name" value="G_PROTEIN_RECEP_F1_1"/>
    <property type="match status" value="1"/>
</dbReference>
<evidence type="ECO:0000256" key="2">
    <source>
        <dbReference type="ARBA" id="ARBA00004141"/>
    </source>
</evidence>
<evidence type="ECO:0000256" key="9">
    <source>
        <dbReference type="ARBA" id="ARBA00023224"/>
    </source>
</evidence>
<dbReference type="PROSITE" id="PS50262">
    <property type="entry name" value="G_PROTEIN_RECEP_F1_2"/>
    <property type="match status" value="1"/>
</dbReference>
<keyword evidence="11" id="KW-0716">Sensory transduction</keyword>
<evidence type="ECO:0000256" key="6">
    <source>
        <dbReference type="ARBA" id="ARBA00023136"/>
    </source>
</evidence>
<feature type="transmembrane region" description="Helical" evidence="11">
    <location>
        <begin position="25"/>
        <end position="48"/>
    </location>
</feature>
<reference evidence="13" key="1">
    <citation type="submission" date="2025-08" db="UniProtKB">
        <authorList>
            <consortium name="Ensembl"/>
        </authorList>
    </citation>
    <scope>IDENTIFICATION</scope>
</reference>
<evidence type="ECO:0000313" key="14">
    <source>
        <dbReference type="Proteomes" id="UP000694423"/>
    </source>
</evidence>
<dbReference type="InterPro" id="IPR017452">
    <property type="entry name" value="GPCR_Rhodpsn_7TM"/>
</dbReference>
<dbReference type="AlphaFoldDB" id="A0A8C4KLM7"/>
<keyword evidence="11" id="KW-1003">Cell membrane</keyword>
<dbReference type="CDD" id="cd15230">
    <property type="entry name" value="7tmA_OR5-like"/>
    <property type="match status" value="1"/>
</dbReference>
<dbReference type="Proteomes" id="UP000694423">
    <property type="component" value="Unplaced"/>
</dbReference>
<dbReference type="Ensembl" id="ENSDNVT00000027406.1">
    <property type="protein sequence ID" value="ENSDNVP00000022713.1"/>
    <property type="gene ID" value="ENSDNVG00000015797.1"/>
</dbReference>
<keyword evidence="7 10" id="KW-0675">Receptor</keyword>
<dbReference type="Gene3D" id="1.20.1070.10">
    <property type="entry name" value="Rhodopsin 7-helix transmembrane proteins"/>
    <property type="match status" value="1"/>
</dbReference>
<evidence type="ECO:0000259" key="12">
    <source>
        <dbReference type="PROSITE" id="PS50262"/>
    </source>
</evidence>
<evidence type="ECO:0000256" key="10">
    <source>
        <dbReference type="RuleBase" id="RU000688"/>
    </source>
</evidence>
<feature type="transmembrane region" description="Helical" evidence="11">
    <location>
        <begin position="130"/>
        <end position="154"/>
    </location>
</feature>
<dbReference type="PRINTS" id="PR00237">
    <property type="entry name" value="GPCRRHODOPSN"/>
</dbReference>
<evidence type="ECO:0000256" key="7">
    <source>
        <dbReference type="ARBA" id="ARBA00023170"/>
    </source>
</evidence>
<sequence>MNRNNHTVVTKFILQGLTDHLEWQMALFAVFLGIYVLSLVGNIGLILLIKVNTQLHTPMYFFLSNLSLTDLCYSSSVAPKTLVSFLSESKVVPYAQCFAQFSFFAAFLGSECFLLAVMAYDRFVAICNSLLYMVAMGGVVNSLVHTSSLLSLSFYRPNIIHHYFCDLPALLKLACSDMQTTKVLLFAFSGTIAGITILTILISYLYIFSTILQIQTSKGKYKAFSTCVSHLTAVTLLYGYLSFVYMQPSSRYSLQQEKIVSVFYTLLTPMLNPLVYSLRNKEVKDALRRTVSTLSHACKYTE</sequence>
<dbReference type="SUPFAM" id="SSF81321">
    <property type="entry name" value="Family A G protein-coupled receptor-like"/>
    <property type="match status" value="1"/>
</dbReference>
<keyword evidence="14" id="KW-1185">Reference proteome</keyword>
<dbReference type="Pfam" id="PF13853">
    <property type="entry name" value="7tm_4"/>
    <property type="match status" value="1"/>
</dbReference>
<feature type="domain" description="G-protein coupled receptors family 1 profile" evidence="12">
    <location>
        <begin position="41"/>
        <end position="276"/>
    </location>
</feature>
<keyword evidence="5 10" id="KW-0297">G-protein coupled receptor</keyword>
<accession>A0A8C4KLM7</accession>
<keyword evidence="8" id="KW-0325">Glycoprotein</keyword>
<dbReference type="PRINTS" id="PR00245">
    <property type="entry name" value="OLFACTORYR"/>
</dbReference>
<feature type="transmembrane region" description="Helical" evidence="11">
    <location>
        <begin position="228"/>
        <end position="247"/>
    </location>
</feature>
<keyword evidence="11" id="KW-0552">Olfaction</keyword>
<comment type="similarity">
    <text evidence="10">Belongs to the G-protein coupled receptor 1 family.</text>
</comment>
<dbReference type="GO" id="GO:0005886">
    <property type="term" value="C:plasma membrane"/>
    <property type="evidence" value="ECO:0007669"/>
    <property type="project" value="UniProtKB-SubCell"/>
</dbReference>
<dbReference type="GO" id="GO:0004930">
    <property type="term" value="F:G protein-coupled receptor activity"/>
    <property type="evidence" value="ECO:0007669"/>
    <property type="project" value="UniProtKB-KW"/>
</dbReference>
<keyword evidence="3 10" id="KW-0812">Transmembrane</keyword>
<evidence type="ECO:0000313" key="13">
    <source>
        <dbReference type="Ensembl" id="ENSDNVP00000022713.1"/>
    </source>
</evidence>
<evidence type="ECO:0000256" key="11">
    <source>
        <dbReference type="RuleBase" id="RU363047"/>
    </source>
</evidence>
<dbReference type="InterPro" id="IPR000276">
    <property type="entry name" value="GPCR_Rhodpsn"/>
</dbReference>
<evidence type="ECO:0000256" key="5">
    <source>
        <dbReference type="ARBA" id="ARBA00023040"/>
    </source>
</evidence>
<evidence type="ECO:0000256" key="4">
    <source>
        <dbReference type="ARBA" id="ARBA00022989"/>
    </source>
</evidence>
<proteinExistence type="inferred from homology"/>
<keyword evidence="4 11" id="KW-1133">Transmembrane helix</keyword>
<protein>
    <recommendedName>
        <fullName evidence="11">Olfactory receptor</fullName>
    </recommendedName>
</protein>
<organism evidence="13 14">
    <name type="scientific">Dromaius novaehollandiae</name>
    <name type="common">Emu</name>
    <dbReference type="NCBI Taxonomy" id="8790"/>
    <lineage>
        <taxon>Eukaryota</taxon>
        <taxon>Metazoa</taxon>
        <taxon>Chordata</taxon>
        <taxon>Craniata</taxon>
        <taxon>Vertebrata</taxon>
        <taxon>Euteleostomi</taxon>
        <taxon>Archelosauria</taxon>
        <taxon>Archosauria</taxon>
        <taxon>Dinosauria</taxon>
        <taxon>Saurischia</taxon>
        <taxon>Theropoda</taxon>
        <taxon>Coelurosauria</taxon>
        <taxon>Aves</taxon>
        <taxon>Palaeognathae</taxon>
        <taxon>Casuariiformes</taxon>
        <taxon>Dromaiidae</taxon>
        <taxon>Dromaius</taxon>
    </lineage>
</organism>
<comment type="function">
    <text evidence="1">Odorant receptor.</text>
</comment>
<dbReference type="PANTHER" id="PTHR48018">
    <property type="entry name" value="OLFACTORY RECEPTOR"/>
    <property type="match status" value="1"/>
</dbReference>